<proteinExistence type="predicted"/>
<dbReference type="AlphaFoldDB" id="A0A0B7FYK0"/>
<evidence type="ECO:0000313" key="4">
    <source>
        <dbReference type="EMBL" id="CEL62785.1"/>
    </source>
</evidence>
<feature type="domain" description="AAA+ ATPase" evidence="3">
    <location>
        <begin position="49"/>
        <end position="225"/>
    </location>
</feature>
<reference evidence="4 5" key="1">
    <citation type="submission" date="2014-11" db="EMBL/GenBank/DDBJ databases">
        <authorList>
            <person name="Wibberg Daniel"/>
        </authorList>
    </citation>
    <scope>NUCLEOTIDE SEQUENCE [LARGE SCALE GENOMIC DNA]</scope>
    <source>
        <strain evidence="4">Rhizoctonia solani AG1-IB 7/3/14</strain>
    </source>
</reference>
<dbReference type="InterPro" id="IPR025662">
    <property type="entry name" value="Sigma_54_int_dom_ATP-bd_1"/>
</dbReference>
<dbReference type="InterPro" id="IPR003593">
    <property type="entry name" value="AAA+_ATPase"/>
</dbReference>
<feature type="region of interest" description="Disordered" evidence="2">
    <location>
        <begin position="1"/>
        <end position="26"/>
    </location>
</feature>
<evidence type="ECO:0000259" key="3">
    <source>
        <dbReference type="SMART" id="SM00382"/>
    </source>
</evidence>
<dbReference type="GO" id="GO:0005525">
    <property type="term" value="F:GTP binding"/>
    <property type="evidence" value="ECO:0007669"/>
    <property type="project" value="InterPro"/>
</dbReference>
<dbReference type="InterPro" id="IPR027417">
    <property type="entry name" value="P-loop_NTPase"/>
</dbReference>
<dbReference type="PANTHER" id="PTHR32046:SF12">
    <property type="entry name" value="AIG1-TYPE G DOMAIN-CONTAINING PROTEIN"/>
    <property type="match status" value="1"/>
</dbReference>
<feature type="compositionally biased region" description="Basic and acidic residues" evidence="2">
    <location>
        <begin position="1"/>
        <end position="17"/>
    </location>
</feature>
<dbReference type="Pfam" id="PF04548">
    <property type="entry name" value="AIG1"/>
    <property type="match status" value="1"/>
</dbReference>
<dbReference type="SUPFAM" id="SSF52540">
    <property type="entry name" value="P-loop containing nucleoside triphosphate hydrolases"/>
    <property type="match status" value="1"/>
</dbReference>
<dbReference type="SMART" id="SM00382">
    <property type="entry name" value="AAA"/>
    <property type="match status" value="1"/>
</dbReference>
<keyword evidence="5" id="KW-1185">Reference proteome</keyword>
<dbReference type="PROSITE" id="PS00675">
    <property type="entry name" value="SIGMA54_INTERACT_1"/>
    <property type="match status" value="1"/>
</dbReference>
<protein>
    <recommendedName>
        <fullName evidence="3">AAA+ ATPase domain-containing protein</fullName>
    </recommendedName>
</protein>
<dbReference type="Gene3D" id="3.40.50.300">
    <property type="entry name" value="P-loop containing nucleotide triphosphate hydrolases"/>
    <property type="match status" value="1"/>
</dbReference>
<dbReference type="InterPro" id="IPR006703">
    <property type="entry name" value="G_AIG1"/>
</dbReference>
<dbReference type="OrthoDB" id="2611327at2759"/>
<gene>
    <name evidence="4" type="ORF">RSOLAG1IB_10477</name>
</gene>
<dbReference type="Proteomes" id="UP000059188">
    <property type="component" value="Unassembled WGS sequence"/>
</dbReference>
<evidence type="ECO:0000313" key="5">
    <source>
        <dbReference type="Proteomes" id="UP000059188"/>
    </source>
</evidence>
<organism evidence="4 5">
    <name type="scientific">Thanatephorus cucumeris (strain AG1-IB / isolate 7/3/14)</name>
    <name type="common">Lettuce bottom rot fungus</name>
    <name type="synonym">Rhizoctonia solani</name>
    <dbReference type="NCBI Taxonomy" id="1108050"/>
    <lineage>
        <taxon>Eukaryota</taxon>
        <taxon>Fungi</taxon>
        <taxon>Dikarya</taxon>
        <taxon>Basidiomycota</taxon>
        <taxon>Agaricomycotina</taxon>
        <taxon>Agaricomycetes</taxon>
        <taxon>Cantharellales</taxon>
        <taxon>Ceratobasidiaceae</taxon>
        <taxon>Rhizoctonia</taxon>
        <taxon>Rhizoctonia solani AG-1</taxon>
    </lineage>
</organism>
<evidence type="ECO:0000256" key="2">
    <source>
        <dbReference type="SAM" id="MobiDB-lite"/>
    </source>
</evidence>
<evidence type="ECO:0000256" key="1">
    <source>
        <dbReference type="ARBA" id="ARBA00022741"/>
    </source>
</evidence>
<name>A0A0B7FYK0_THACB</name>
<dbReference type="PANTHER" id="PTHR32046">
    <property type="entry name" value="G DOMAIN-CONTAINING PROTEIN"/>
    <property type="match status" value="1"/>
</dbReference>
<dbReference type="CDD" id="cd00882">
    <property type="entry name" value="Ras_like_GTPase"/>
    <property type="match status" value="1"/>
</dbReference>
<keyword evidence="1" id="KW-0547">Nucleotide-binding</keyword>
<dbReference type="EMBL" id="LN679169">
    <property type="protein sequence ID" value="CEL62785.1"/>
    <property type="molecule type" value="Genomic_DNA"/>
</dbReference>
<sequence length="442" mass="49748">MWERIARDPTGDGEIQRKFKSRPGGELESEMTSVCVQVNENRLKLPQKKELSILLVGETGSGKTAFLSLLLNLLKGNGPFELVDQHDTNNETGLDTTQSQTTRSRLYSLTTAGGTKFQIIDTPGLADTRGTDENNKNKEQIIRAVKELIRRINAVMLVINGRNERLFASTRYTMETVATLFPRSIKNNIGIIFTNTDLDGRLNFNMNSLPLELRAARSWRLENPLSKYKDQLGRIRELTDAERRESRQARRLAEDYEDVVQTLDNWLEWLGNQEAVPTTAIIELYRKSSEIESHLFDAITSLKTLHRIRGALGGLAKGISNADKSQAYLVQLRERISPEDWKLVEASTFNTICISPGCNSNCHVECSWSLLTPKLWEVGAGYSKLFAPFRTGAYLSGTILRPSVPVPSAVTKPQIIATIRKCTNCSRTKRIKQRFEQSKALS</sequence>
<dbReference type="STRING" id="1108050.A0A0B7FYK0"/>
<accession>A0A0B7FYK0</accession>